<keyword evidence="2" id="KW-1185">Reference proteome</keyword>
<dbReference type="Proteomes" id="UP000050741">
    <property type="component" value="Unassembled WGS sequence"/>
</dbReference>
<reference evidence="3" key="3">
    <citation type="submission" date="2016-06" db="UniProtKB">
        <authorList>
            <consortium name="WormBaseParasite"/>
        </authorList>
    </citation>
    <scope>IDENTIFICATION</scope>
</reference>
<accession>A0A183BQB9</accession>
<proteinExistence type="predicted"/>
<evidence type="ECO:0000313" key="2">
    <source>
        <dbReference type="Proteomes" id="UP000050741"/>
    </source>
</evidence>
<sequence length="290" mass="31659">MFGRALLLLFMINLPLSDGWFWEAPFKVIKNAVVGVADTVLDVVDLGTDLLEVPPIQLPFHTKWECGPDYPKKFNIPSHAATWASVMWFCRLWKDDVNACCIQHDKCCNHKSPPPCDKPFYMCLAIVAARWPPCAAPLATFIGVMMKYGGGDPTTTTSTTTTTTTTTTVTTTTTKEKQTTKPGFMCLVGGIWDGTEVKAMKCPHNEHYCYSIGCGQDGHGLFDKYGCCADGEDNVSQCQKLRGNHMSGSICVCSIGAKDANMSNELPPDIEIVLGRLSEKSAADVAERDG</sequence>
<dbReference type="WBParaSite" id="GPLIN_000280500">
    <property type="protein sequence ID" value="GPLIN_000280500"/>
    <property type="gene ID" value="GPLIN_000280500"/>
</dbReference>
<feature type="signal peptide" evidence="1">
    <location>
        <begin position="1"/>
        <end position="19"/>
    </location>
</feature>
<reference evidence="2" key="2">
    <citation type="submission" date="2014-05" db="EMBL/GenBank/DDBJ databases">
        <title>The genome and life-stage specific transcriptomes of Globodera pallida elucidate key aspects of plant parasitism by a cyst nematode.</title>
        <authorList>
            <person name="Cotton J.A."/>
            <person name="Lilley C.J."/>
            <person name="Jones L.M."/>
            <person name="Kikuchi T."/>
            <person name="Reid A.J."/>
            <person name="Thorpe P."/>
            <person name="Tsai I.J."/>
            <person name="Beasley H."/>
            <person name="Blok V."/>
            <person name="Cock P.J.A."/>
            <person name="Van den Akker S.E."/>
            <person name="Holroyd N."/>
            <person name="Hunt M."/>
            <person name="Mantelin S."/>
            <person name="Naghra H."/>
            <person name="Pain A."/>
            <person name="Palomares-Rius J.E."/>
            <person name="Zarowiecki M."/>
            <person name="Berriman M."/>
            <person name="Jones J.T."/>
            <person name="Urwin P.E."/>
        </authorList>
    </citation>
    <scope>NUCLEOTIDE SEQUENCE [LARGE SCALE GENOMIC DNA]</scope>
    <source>
        <strain evidence="2">Lindley</strain>
    </source>
</reference>
<organism evidence="2 3">
    <name type="scientific">Globodera pallida</name>
    <name type="common">Potato cyst nematode worm</name>
    <name type="synonym">Heterodera pallida</name>
    <dbReference type="NCBI Taxonomy" id="36090"/>
    <lineage>
        <taxon>Eukaryota</taxon>
        <taxon>Metazoa</taxon>
        <taxon>Ecdysozoa</taxon>
        <taxon>Nematoda</taxon>
        <taxon>Chromadorea</taxon>
        <taxon>Rhabditida</taxon>
        <taxon>Tylenchina</taxon>
        <taxon>Tylenchomorpha</taxon>
        <taxon>Tylenchoidea</taxon>
        <taxon>Heteroderidae</taxon>
        <taxon>Heteroderinae</taxon>
        <taxon>Globodera</taxon>
    </lineage>
</organism>
<protein>
    <submittedName>
        <fullName evidence="3">Phospholipase A(2)</fullName>
    </submittedName>
</protein>
<dbReference type="AlphaFoldDB" id="A0A183BQB9"/>
<keyword evidence="1" id="KW-0732">Signal</keyword>
<name>A0A183BQB9_GLOPA</name>
<feature type="chain" id="PRO_5008146476" evidence="1">
    <location>
        <begin position="20"/>
        <end position="290"/>
    </location>
</feature>
<reference evidence="2" key="1">
    <citation type="submission" date="2013-12" db="EMBL/GenBank/DDBJ databases">
        <authorList>
            <person name="Aslett M."/>
        </authorList>
    </citation>
    <scope>NUCLEOTIDE SEQUENCE [LARGE SCALE GENOMIC DNA]</scope>
    <source>
        <strain evidence="2">Lindley</strain>
    </source>
</reference>
<evidence type="ECO:0000256" key="1">
    <source>
        <dbReference type="SAM" id="SignalP"/>
    </source>
</evidence>
<evidence type="ECO:0000313" key="3">
    <source>
        <dbReference type="WBParaSite" id="GPLIN_000280500"/>
    </source>
</evidence>